<gene>
    <name evidence="1" type="ORF">JYA64_10250</name>
</gene>
<dbReference type="RefSeq" id="WP_188402541.1">
    <property type="nucleotide sequence ID" value="NZ_BMCE01000002.1"/>
</dbReference>
<keyword evidence="2" id="KW-1185">Reference proteome</keyword>
<evidence type="ECO:0008006" key="3">
    <source>
        <dbReference type="Google" id="ProtNLM"/>
    </source>
</evidence>
<comment type="caution">
    <text evidence="1">The sequence shown here is derived from an EMBL/GenBank/DDBJ whole genome shotgun (WGS) entry which is preliminary data.</text>
</comment>
<sequence length="221" mass="25309">MLKNVKCKRSVIKMDIKSFFNEAKTLYSVKDIIAVHTKMIFILESPHKEEIKAGVPLAGLSGRSMARELFRREDILPMGKLLKQFISENKETIYGIVNVCPFPLQESAFPDAAFVESFKDEIKIAESVRVSSAKVFKDKDKETFDQLLQEDFGDRLLAAAKEDTMIVPCGKFAEKYVNKIPSLDKLNIIYGVPHPSYNSWSRERYKDVIHKIREEGNKRTS</sequence>
<accession>A0ABS2ZG03</accession>
<organism evidence="1 2">
    <name type="scientific">Fictibacillus barbaricus</name>
    <dbReference type="NCBI Taxonomy" id="182136"/>
    <lineage>
        <taxon>Bacteria</taxon>
        <taxon>Bacillati</taxon>
        <taxon>Bacillota</taxon>
        <taxon>Bacilli</taxon>
        <taxon>Bacillales</taxon>
        <taxon>Fictibacillaceae</taxon>
        <taxon>Fictibacillus</taxon>
    </lineage>
</organism>
<evidence type="ECO:0000313" key="1">
    <source>
        <dbReference type="EMBL" id="MBN3545675.1"/>
    </source>
</evidence>
<evidence type="ECO:0000313" key="2">
    <source>
        <dbReference type="Proteomes" id="UP001319060"/>
    </source>
</evidence>
<dbReference type="Proteomes" id="UP001319060">
    <property type="component" value="Unassembled WGS sequence"/>
</dbReference>
<protein>
    <recommendedName>
        <fullName evidence="3">Uracil-DNA glycosylase-like domain-containing protein</fullName>
    </recommendedName>
</protein>
<proteinExistence type="predicted"/>
<reference evidence="1 2" key="1">
    <citation type="submission" date="2021-01" db="EMBL/GenBank/DDBJ databases">
        <title>Genome Sequencing of Type Strains.</title>
        <authorList>
            <person name="Lemaire J.F."/>
            <person name="Inderbitzin P."/>
            <person name="Collins S.B."/>
            <person name="Wespe N."/>
            <person name="Knight-Connoni V."/>
        </authorList>
    </citation>
    <scope>NUCLEOTIDE SEQUENCE [LARGE SCALE GENOMIC DNA]</scope>
    <source>
        <strain evidence="1 2">DSM 14730</strain>
    </source>
</reference>
<dbReference type="EMBL" id="JAFHKS010000043">
    <property type="protein sequence ID" value="MBN3545675.1"/>
    <property type="molecule type" value="Genomic_DNA"/>
</dbReference>
<name>A0ABS2ZG03_9BACL</name>